<accession>A0ABR0K5P3</accession>
<comment type="caution">
    <text evidence="2">The sequence shown here is derived from an EMBL/GenBank/DDBJ whole genome shotgun (WGS) entry which is preliminary data.</text>
</comment>
<sequence length="550" mass="60874">MSNTPQRGYEPLAQNEGRKYPVVVENSFDTVNTQYKLGHTVSNPGAFTVDRAGGTRKACLAGLILSTLCGVAAIVVGIVSKGSQQTWDLSPAARKLWILPINIFLLAITESLGYIHAISLRWALFHEGRLDFNTNLRLMTFARQSGPNNAFFSIIFFICIATVYAAGNMLLVYNTSAFYMARLSGDEGPDWDTEKRNASIPRSIPICLGVAILMMCAITAWSIKRSRISSWSSDPFTTVSVALNSTLVHRKGRAMMSVRDRKLSSRASKPVSRQPAVRSASKMVKWVLLLNVAVLITLAIWTAVIVYVGYHGSGTRHDNGSSWGFFPTATANNNYINGLRGSDFENESDATLTVFLFFFASAGMGDLGTLDEGRMIGVLLLYLAIQSIVTIGLHCAELQCQLVRDEATWRTLESPNGQPQPSTYNSVMQPFLSWQGAGLMFFKVVTHWIFGASLQVDYSQGLLMRPPQITYLTITWLFFVVFIVAVTMTSPKGYLPASYGHLQTMADVADEWWDKMYWGDKNLAESQDGLRHAGTSQMELPPVHEEDLYA</sequence>
<evidence type="ECO:0000313" key="3">
    <source>
        <dbReference type="Proteomes" id="UP001345013"/>
    </source>
</evidence>
<feature type="transmembrane region" description="Helical" evidence="1">
    <location>
        <begin position="431"/>
        <end position="449"/>
    </location>
</feature>
<gene>
    <name evidence="2" type="ORF">LTR24_006657</name>
</gene>
<dbReference type="Proteomes" id="UP001345013">
    <property type="component" value="Unassembled WGS sequence"/>
</dbReference>
<feature type="transmembrane region" description="Helical" evidence="1">
    <location>
        <begin position="288"/>
        <end position="310"/>
    </location>
</feature>
<feature type="transmembrane region" description="Helical" evidence="1">
    <location>
        <begin position="375"/>
        <end position="396"/>
    </location>
</feature>
<reference evidence="2 3" key="1">
    <citation type="submission" date="2023-08" db="EMBL/GenBank/DDBJ databases">
        <title>Black Yeasts Isolated from many extreme environments.</title>
        <authorList>
            <person name="Coleine C."/>
            <person name="Stajich J.E."/>
            <person name="Selbmann L."/>
        </authorList>
    </citation>
    <scope>NUCLEOTIDE SEQUENCE [LARGE SCALE GENOMIC DNA]</scope>
    <source>
        <strain evidence="2 3">CCFEE 5885</strain>
    </source>
</reference>
<evidence type="ECO:0000256" key="1">
    <source>
        <dbReference type="SAM" id="Phobius"/>
    </source>
</evidence>
<name>A0ABR0K5P3_9EURO</name>
<keyword evidence="1" id="KW-1133">Transmembrane helix</keyword>
<dbReference type="EMBL" id="JAVRRG010000089">
    <property type="protein sequence ID" value="KAK5087466.1"/>
    <property type="molecule type" value="Genomic_DNA"/>
</dbReference>
<keyword evidence="3" id="KW-1185">Reference proteome</keyword>
<feature type="transmembrane region" description="Helical" evidence="1">
    <location>
        <begin position="150"/>
        <end position="173"/>
    </location>
</feature>
<protein>
    <submittedName>
        <fullName evidence="2">Uncharacterized protein</fullName>
    </submittedName>
</protein>
<feature type="transmembrane region" description="Helical" evidence="1">
    <location>
        <begin position="58"/>
        <end position="79"/>
    </location>
</feature>
<keyword evidence="1" id="KW-0472">Membrane</keyword>
<organism evidence="2 3">
    <name type="scientific">Lithohypha guttulata</name>
    <dbReference type="NCBI Taxonomy" id="1690604"/>
    <lineage>
        <taxon>Eukaryota</taxon>
        <taxon>Fungi</taxon>
        <taxon>Dikarya</taxon>
        <taxon>Ascomycota</taxon>
        <taxon>Pezizomycotina</taxon>
        <taxon>Eurotiomycetes</taxon>
        <taxon>Chaetothyriomycetidae</taxon>
        <taxon>Chaetothyriales</taxon>
        <taxon>Trichomeriaceae</taxon>
        <taxon>Lithohypha</taxon>
    </lineage>
</organism>
<feature type="transmembrane region" description="Helical" evidence="1">
    <location>
        <begin position="469"/>
        <end position="488"/>
    </location>
</feature>
<feature type="transmembrane region" description="Helical" evidence="1">
    <location>
        <begin position="203"/>
        <end position="223"/>
    </location>
</feature>
<feature type="transmembrane region" description="Helical" evidence="1">
    <location>
        <begin position="99"/>
        <end position="120"/>
    </location>
</feature>
<evidence type="ECO:0000313" key="2">
    <source>
        <dbReference type="EMBL" id="KAK5087466.1"/>
    </source>
</evidence>
<proteinExistence type="predicted"/>
<keyword evidence="1" id="KW-0812">Transmembrane</keyword>